<organism evidence="2 3">
    <name type="scientific">Elysia crispata</name>
    <name type="common">lettuce slug</name>
    <dbReference type="NCBI Taxonomy" id="231223"/>
    <lineage>
        <taxon>Eukaryota</taxon>
        <taxon>Metazoa</taxon>
        <taxon>Spiralia</taxon>
        <taxon>Lophotrochozoa</taxon>
        <taxon>Mollusca</taxon>
        <taxon>Gastropoda</taxon>
        <taxon>Heterobranchia</taxon>
        <taxon>Euthyneura</taxon>
        <taxon>Panpulmonata</taxon>
        <taxon>Sacoglossa</taxon>
        <taxon>Placobranchoidea</taxon>
        <taxon>Plakobranchidae</taxon>
        <taxon>Elysia</taxon>
    </lineage>
</organism>
<comment type="caution">
    <text evidence="2">The sequence shown here is derived from an EMBL/GenBank/DDBJ whole genome shotgun (WGS) entry which is preliminary data.</text>
</comment>
<gene>
    <name evidence="2" type="ORF">RRG08_006895</name>
</gene>
<proteinExistence type="predicted"/>
<feature type="region of interest" description="Disordered" evidence="1">
    <location>
        <begin position="1"/>
        <end position="24"/>
    </location>
</feature>
<feature type="compositionally biased region" description="Polar residues" evidence="1">
    <location>
        <begin position="1"/>
        <end position="12"/>
    </location>
</feature>
<dbReference type="Proteomes" id="UP001283361">
    <property type="component" value="Unassembled WGS sequence"/>
</dbReference>
<dbReference type="EMBL" id="JAWDGP010003743">
    <property type="protein sequence ID" value="KAK3771354.1"/>
    <property type="molecule type" value="Genomic_DNA"/>
</dbReference>
<accession>A0AAE0ZKZ6</accession>
<evidence type="ECO:0000313" key="2">
    <source>
        <dbReference type="EMBL" id="KAK3771354.1"/>
    </source>
</evidence>
<dbReference type="AlphaFoldDB" id="A0AAE0ZKZ6"/>
<protein>
    <submittedName>
        <fullName evidence="2">Uncharacterized protein</fullName>
    </submittedName>
</protein>
<name>A0AAE0ZKZ6_9GAST</name>
<evidence type="ECO:0000256" key="1">
    <source>
        <dbReference type="SAM" id="MobiDB-lite"/>
    </source>
</evidence>
<sequence length="142" mass="15591">MNRQTHNLTTTVHCRGRDTGTQTGQRVVRANQHRSGRYCPEENPTYPGLNKVTKDEGDAQFPVVITSVFWATVGGQRSLDHWVFPLVIRSHGAIKKSRSEGGQGYRVDGGQLKQQTAAVFGVLVYTTGSVAVSLVRRLTPAI</sequence>
<reference evidence="2" key="1">
    <citation type="journal article" date="2023" name="G3 (Bethesda)">
        <title>A reference genome for the long-term kleptoplast-retaining sea slug Elysia crispata morphotype clarki.</title>
        <authorList>
            <person name="Eastman K.E."/>
            <person name="Pendleton A.L."/>
            <person name="Shaikh M.A."/>
            <person name="Suttiyut T."/>
            <person name="Ogas R."/>
            <person name="Tomko P."/>
            <person name="Gavelis G."/>
            <person name="Widhalm J.R."/>
            <person name="Wisecaver J.H."/>
        </authorList>
    </citation>
    <scope>NUCLEOTIDE SEQUENCE</scope>
    <source>
        <strain evidence="2">ECLA1</strain>
    </source>
</reference>
<keyword evidence="3" id="KW-1185">Reference proteome</keyword>
<evidence type="ECO:0000313" key="3">
    <source>
        <dbReference type="Proteomes" id="UP001283361"/>
    </source>
</evidence>